<comment type="caution">
    <text evidence="2">The sequence shown here is derived from an EMBL/GenBank/DDBJ whole genome shotgun (WGS) entry which is preliminary data.</text>
</comment>
<name>A0AAD4DV45_9AGAM</name>
<evidence type="ECO:0000256" key="1">
    <source>
        <dbReference type="SAM" id="MobiDB-lite"/>
    </source>
</evidence>
<feature type="region of interest" description="Disordered" evidence="1">
    <location>
        <begin position="1"/>
        <end position="41"/>
    </location>
</feature>
<proteinExistence type="predicted"/>
<evidence type="ECO:0000313" key="3">
    <source>
        <dbReference type="Proteomes" id="UP001195769"/>
    </source>
</evidence>
<dbReference type="EMBL" id="JABBWK010000079">
    <property type="protein sequence ID" value="KAG1894515.1"/>
    <property type="molecule type" value="Genomic_DNA"/>
</dbReference>
<protein>
    <submittedName>
        <fullName evidence="2">Uncharacterized protein</fullName>
    </submittedName>
</protein>
<dbReference type="Proteomes" id="UP001195769">
    <property type="component" value="Unassembled WGS sequence"/>
</dbReference>
<evidence type="ECO:0000313" key="2">
    <source>
        <dbReference type="EMBL" id="KAG1894515.1"/>
    </source>
</evidence>
<dbReference type="AlphaFoldDB" id="A0AAD4DV45"/>
<dbReference type="RefSeq" id="XP_041220091.1">
    <property type="nucleotide sequence ID" value="XM_041377528.1"/>
</dbReference>
<accession>A0AAD4DV45</accession>
<sequence>MPALLPALIPLHSNNSMQRRTSDPKRKLLGQQTQRQQQRHEPLAAPLVLPPLQPQLSPLENNGKLPRMDLFFSVGKQGASREPQVMASGVRNCHDRATLLWNSFDWMVGRRFSSRDPPAALQPERKRNIKSKTKKDRALTVMSTSKTTLLVPPVQLRKPIRSFSIPIIRAELVMDESLTKIGTQITYCAPEEVVAFDFDTRRKHTTCRVPVMEGGRLRGYVPLPMRYRDIWLELSYNIVLLMNIWELWSKEEGKALRPKEKKMVTACRQNVGALLVQYMLARLLAVEELVSLSYNTEPGEECVKSLNEWKVRMLRDWFDMTHSEAKADGSEFMRADPASVENKAFFERRWEIEDDGSDILSPPADPNLWIHGRIEGLDDIFEKTIKPQAFQEISKPSKFFKTRYEKGANLPARWHEGHEPCPFFWSVKQCDWFCEGNDYWNSPIDLLHHVLSTDPAYHDLEQFLGDLRSLAGIITVNPEWEDIEEAAKDLWLGKIIWREFVSSLRRGLNLSKEQTVTSEKRDRSSIQDDQNPFNTLEARLVFEGYMRGGGNQKAQSDRDVILWKGLNQMGPQEYRPVWKWVASEIQLQENAVIEVLEKAGTWWQDFRCQQAKETNVTEQPDREEDDAHVDAMPEMEPQVHNQQQGGSDGAPEHIALHSYLKSNPVPDPPFALPANKNTTTQELSARESQRQELKELHAIYLGLTRYLEGHESLEVHRESLITSFYSDFEASILKFVKDLRHFPADQLTVEVAKPILDSFARRVQAIQAKKEAGESQNALL</sequence>
<organism evidence="2 3">
    <name type="scientific">Suillus fuscotomentosus</name>
    <dbReference type="NCBI Taxonomy" id="1912939"/>
    <lineage>
        <taxon>Eukaryota</taxon>
        <taxon>Fungi</taxon>
        <taxon>Dikarya</taxon>
        <taxon>Basidiomycota</taxon>
        <taxon>Agaricomycotina</taxon>
        <taxon>Agaricomycetes</taxon>
        <taxon>Agaricomycetidae</taxon>
        <taxon>Boletales</taxon>
        <taxon>Suillineae</taxon>
        <taxon>Suillaceae</taxon>
        <taxon>Suillus</taxon>
    </lineage>
</organism>
<dbReference type="GeneID" id="64671826"/>
<gene>
    <name evidence="2" type="ORF">F5891DRAFT_985002</name>
</gene>
<keyword evidence="3" id="KW-1185">Reference proteome</keyword>
<reference evidence="2" key="1">
    <citation type="journal article" date="2020" name="New Phytol.">
        <title>Comparative genomics reveals dynamic genome evolution in host specialist ectomycorrhizal fungi.</title>
        <authorList>
            <person name="Lofgren L.A."/>
            <person name="Nguyen N.H."/>
            <person name="Vilgalys R."/>
            <person name="Ruytinx J."/>
            <person name="Liao H.L."/>
            <person name="Branco S."/>
            <person name="Kuo A."/>
            <person name="LaButti K."/>
            <person name="Lipzen A."/>
            <person name="Andreopoulos W."/>
            <person name="Pangilinan J."/>
            <person name="Riley R."/>
            <person name="Hundley H."/>
            <person name="Na H."/>
            <person name="Barry K."/>
            <person name="Grigoriev I.V."/>
            <person name="Stajich J.E."/>
            <person name="Kennedy P.G."/>
        </authorList>
    </citation>
    <scope>NUCLEOTIDE SEQUENCE</scope>
    <source>
        <strain evidence="2">FC203</strain>
    </source>
</reference>